<dbReference type="STRING" id="196109.A0A136J3V6"/>
<dbReference type="AlphaFoldDB" id="A0A136J3V6"/>
<dbReference type="EMBL" id="KQ964249">
    <property type="protein sequence ID" value="KXJ91855.1"/>
    <property type="molecule type" value="Genomic_DNA"/>
</dbReference>
<evidence type="ECO:0008006" key="4">
    <source>
        <dbReference type="Google" id="ProtNLM"/>
    </source>
</evidence>
<sequence length="217" mass="24974">MDDVLTKTVKRWIRRGDKFFLEEDVARKHVLNQSVVKQWAEVYKLKCHASSTRSPDLSPIEDVWNAMREHMKTNIIWDEETLKESAKEAWEAVSQERINEWAASMPQRHREVMEAGGYLKCDDPNCPPVQIPPVQPKRVRNRQSEPSSQRNQQQAGMSSAAGVGHATAVMPVLATMPASNNMHHHQALPMPGVYHHQLDQHHQHPLHQLYTSTHFMQ</sequence>
<protein>
    <recommendedName>
        <fullName evidence="4">Tc1-like transposase DDE domain-containing protein</fullName>
    </recommendedName>
</protein>
<evidence type="ECO:0000313" key="2">
    <source>
        <dbReference type="EMBL" id="KXJ91855.1"/>
    </source>
</evidence>
<gene>
    <name evidence="2" type="ORF">Micbo1qcDRAFT_161889</name>
</gene>
<accession>A0A136J3V6</accession>
<evidence type="ECO:0000256" key="1">
    <source>
        <dbReference type="SAM" id="MobiDB-lite"/>
    </source>
</evidence>
<name>A0A136J3V6_9PEZI</name>
<evidence type="ECO:0000313" key="3">
    <source>
        <dbReference type="Proteomes" id="UP000070501"/>
    </source>
</evidence>
<dbReference type="InterPro" id="IPR036397">
    <property type="entry name" value="RNaseH_sf"/>
</dbReference>
<dbReference type="Gene3D" id="3.30.420.10">
    <property type="entry name" value="Ribonuclease H-like superfamily/Ribonuclease H"/>
    <property type="match status" value="1"/>
</dbReference>
<reference evidence="3" key="1">
    <citation type="submission" date="2016-02" db="EMBL/GenBank/DDBJ databases">
        <title>Draft genome sequence of Microdochium bolleyi, a fungal endophyte of beachgrass.</title>
        <authorList>
            <consortium name="DOE Joint Genome Institute"/>
            <person name="David A.S."/>
            <person name="May G."/>
            <person name="Haridas S."/>
            <person name="Lim J."/>
            <person name="Wang M."/>
            <person name="Labutti K."/>
            <person name="Lipzen A."/>
            <person name="Barry K."/>
            <person name="Grigoriev I.V."/>
        </authorList>
    </citation>
    <scope>NUCLEOTIDE SEQUENCE [LARGE SCALE GENOMIC DNA]</scope>
    <source>
        <strain evidence="3">J235TASD1</strain>
    </source>
</reference>
<dbReference type="GO" id="GO:0003676">
    <property type="term" value="F:nucleic acid binding"/>
    <property type="evidence" value="ECO:0007669"/>
    <property type="project" value="InterPro"/>
</dbReference>
<dbReference type="Proteomes" id="UP000070501">
    <property type="component" value="Unassembled WGS sequence"/>
</dbReference>
<feature type="compositionally biased region" description="Polar residues" evidence="1">
    <location>
        <begin position="144"/>
        <end position="157"/>
    </location>
</feature>
<dbReference type="OrthoDB" id="5292349at2759"/>
<proteinExistence type="predicted"/>
<feature type="region of interest" description="Disordered" evidence="1">
    <location>
        <begin position="124"/>
        <end position="163"/>
    </location>
</feature>
<feature type="compositionally biased region" description="Pro residues" evidence="1">
    <location>
        <begin position="125"/>
        <end position="135"/>
    </location>
</feature>
<dbReference type="InParanoid" id="A0A136J3V6"/>
<keyword evidence="3" id="KW-1185">Reference proteome</keyword>
<organism evidence="2 3">
    <name type="scientific">Microdochium bolleyi</name>
    <dbReference type="NCBI Taxonomy" id="196109"/>
    <lineage>
        <taxon>Eukaryota</taxon>
        <taxon>Fungi</taxon>
        <taxon>Dikarya</taxon>
        <taxon>Ascomycota</taxon>
        <taxon>Pezizomycotina</taxon>
        <taxon>Sordariomycetes</taxon>
        <taxon>Xylariomycetidae</taxon>
        <taxon>Xylariales</taxon>
        <taxon>Microdochiaceae</taxon>
        <taxon>Microdochium</taxon>
    </lineage>
</organism>